<dbReference type="AlphaFoldDB" id="A0A9X0MGC2"/>
<feature type="signal peptide" evidence="1">
    <location>
        <begin position="1"/>
        <end position="25"/>
    </location>
</feature>
<evidence type="ECO:0000313" key="3">
    <source>
        <dbReference type="Proteomes" id="UP000075476"/>
    </source>
</evidence>
<proteinExistence type="predicted"/>
<comment type="caution">
    <text evidence="2">The sequence shown here is derived from an EMBL/GenBank/DDBJ whole genome shotgun (WGS) entry which is preliminary data.</text>
</comment>
<keyword evidence="1" id="KW-0732">Signal</keyword>
<evidence type="ECO:0000313" key="2">
    <source>
        <dbReference type="EMBL" id="KXY40011.1"/>
    </source>
</evidence>
<dbReference type="RefSeq" id="WP_061663315.1">
    <property type="nucleotide sequence ID" value="NZ_LOMO01000083.1"/>
</dbReference>
<sequence>MKKKILCLFTSFALIAPLFGSTVKAAVDSNDCKQCTNEPLTKEMIRSDKNNVVDLTITDENFNIALEIAESDLEETTIKNSDGTLSSSYQNELEAGVSKEVFVTYLKVLESFNYEIQKGNLEVGNGLKDLKFKDQNSIKDIQYVSSLGVNFYYLTNSDLGKVNKILGVGGTAAALAGALGITVGLAAPILACAAFLGAGLNACNWFDKGIFIKKTASSWACWPSK</sequence>
<dbReference type="Proteomes" id="UP000075476">
    <property type="component" value="Unassembled WGS sequence"/>
</dbReference>
<feature type="chain" id="PRO_5040724865" evidence="1">
    <location>
        <begin position="26"/>
        <end position="225"/>
    </location>
</feature>
<reference evidence="2 3" key="1">
    <citation type="submission" date="2015-12" db="EMBL/GenBank/DDBJ databases">
        <title>Bacillus cereus Group isolate.</title>
        <authorList>
            <person name="Kovac J."/>
        </authorList>
    </citation>
    <scope>NUCLEOTIDE SEQUENCE [LARGE SCALE GENOMIC DNA]</scope>
    <source>
        <strain evidence="2 3">FSL K6-0073</strain>
    </source>
</reference>
<accession>A0A9X0MGC2</accession>
<gene>
    <name evidence="2" type="ORF">AT268_28050</name>
</gene>
<dbReference type="EMBL" id="LOMO01000083">
    <property type="protein sequence ID" value="KXY40011.1"/>
    <property type="molecule type" value="Genomic_DNA"/>
</dbReference>
<name>A0A9X0MGC2_BACCE</name>
<evidence type="ECO:0000256" key="1">
    <source>
        <dbReference type="SAM" id="SignalP"/>
    </source>
</evidence>
<organism evidence="2 3">
    <name type="scientific">Bacillus cereus</name>
    <dbReference type="NCBI Taxonomy" id="1396"/>
    <lineage>
        <taxon>Bacteria</taxon>
        <taxon>Bacillati</taxon>
        <taxon>Bacillota</taxon>
        <taxon>Bacilli</taxon>
        <taxon>Bacillales</taxon>
        <taxon>Bacillaceae</taxon>
        <taxon>Bacillus</taxon>
        <taxon>Bacillus cereus group</taxon>
    </lineage>
</organism>
<protein>
    <submittedName>
        <fullName evidence="2">Uncharacterized protein</fullName>
    </submittedName>
</protein>